<dbReference type="AlphaFoldDB" id="A0A0E9NGR4"/>
<comment type="caution">
    <text evidence="2">The sequence shown here is derived from an EMBL/GenBank/DDBJ whole genome shotgun (WGS) entry which is preliminary data.</text>
</comment>
<evidence type="ECO:0000313" key="2">
    <source>
        <dbReference type="EMBL" id="GAO48998.1"/>
    </source>
</evidence>
<accession>A0A0E9NGR4</accession>
<reference evidence="2 3" key="3">
    <citation type="journal article" date="2015" name="Genome Announc.">
        <title>Draft Genome Sequence of the Archiascomycetous Yeast Saitoella complicata.</title>
        <authorList>
            <person name="Yamauchi K."/>
            <person name="Kondo S."/>
            <person name="Hamamoto M."/>
            <person name="Takahashi Y."/>
            <person name="Ogura Y."/>
            <person name="Hayashi T."/>
            <person name="Nishida H."/>
        </authorList>
    </citation>
    <scope>NUCLEOTIDE SEQUENCE [LARGE SCALE GENOMIC DNA]</scope>
    <source>
        <strain evidence="2 3">NRRL Y-17804</strain>
    </source>
</reference>
<reference evidence="2 3" key="2">
    <citation type="journal article" date="2014" name="J. Gen. Appl. Microbiol.">
        <title>The early diverging ascomycetous budding yeast Saitoella complicata has three histone deacetylases belonging to the Clr6, Hos2, and Rpd3 lineages.</title>
        <authorList>
            <person name="Nishida H."/>
            <person name="Matsumoto T."/>
            <person name="Kondo S."/>
            <person name="Hamamoto M."/>
            <person name="Yoshikawa H."/>
        </authorList>
    </citation>
    <scope>NUCLEOTIDE SEQUENCE [LARGE SCALE GENOMIC DNA]</scope>
    <source>
        <strain evidence="2 3">NRRL Y-17804</strain>
    </source>
</reference>
<organism evidence="2 3">
    <name type="scientific">Saitoella complicata (strain BCRC 22490 / CBS 7301 / JCM 7358 / NBRC 10748 / NRRL Y-17804)</name>
    <dbReference type="NCBI Taxonomy" id="698492"/>
    <lineage>
        <taxon>Eukaryota</taxon>
        <taxon>Fungi</taxon>
        <taxon>Dikarya</taxon>
        <taxon>Ascomycota</taxon>
        <taxon>Taphrinomycotina</taxon>
        <taxon>Taphrinomycotina incertae sedis</taxon>
        <taxon>Saitoella</taxon>
    </lineage>
</organism>
<name>A0A0E9NGR4_SAICN</name>
<evidence type="ECO:0008006" key="4">
    <source>
        <dbReference type="Google" id="ProtNLM"/>
    </source>
</evidence>
<protein>
    <recommendedName>
        <fullName evidence="4">Myb-like domain-containing protein</fullName>
    </recommendedName>
</protein>
<dbReference type="EMBL" id="BACD03000019">
    <property type="protein sequence ID" value="GAO48998.1"/>
    <property type="molecule type" value="Genomic_DNA"/>
</dbReference>
<gene>
    <name evidence="2" type="ORF">G7K_3159-t1</name>
</gene>
<feature type="region of interest" description="Disordered" evidence="1">
    <location>
        <begin position="80"/>
        <end position="124"/>
    </location>
</feature>
<proteinExistence type="predicted"/>
<evidence type="ECO:0000256" key="1">
    <source>
        <dbReference type="SAM" id="MobiDB-lite"/>
    </source>
</evidence>
<evidence type="ECO:0000313" key="3">
    <source>
        <dbReference type="Proteomes" id="UP000033140"/>
    </source>
</evidence>
<dbReference type="Proteomes" id="UP000033140">
    <property type="component" value="Unassembled WGS sequence"/>
</dbReference>
<feature type="compositionally biased region" description="Low complexity" evidence="1">
    <location>
        <begin position="108"/>
        <end position="120"/>
    </location>
</feature>
<keyword evidence="3" id="KW-1185">Reference proteome</keyword>
<reference evidence="2 3" key="1">
    <citation type="journal article" date="2011" name="J. Gen. Appl. Microbiol.">
        <title>Draft genome sequencing of the enigmatic yeast Saitoella complicata.</title>
        <authorList>
            <person name="Nishida H."/>
            <person name="Hamamoto M."/>
            <person name="Sugiyama J."/>
        </authorList>
    </citation>
    <scope>NUCLEOTIDE SEQUENCE [LARGE SCALE GENOMIC DNA]</scope>
    <source>
        <strain evidence="2 3">NRRL Y-17804</strain>
    </source>
</reference>
<sequence>MSWLLELERQSHFTYVCDWASVYVLEQHDSMAKCNGDMNRPDAMSKKRDHIQIDSDEEDELVDIESDLVKFDPEDGLYEKARRPMTPESPKTKRVKEQKSFTLRRSTESTPSLTTTTKTVSAKRKSTSGSAIDFELLKQLKEDHPSWSWEQFAPYFHPHNAKQLRTYWSHNNSKNTKWTEEEKDEFAEWLINDDKDRFKRASKAFGKTALACKEMAKNIDQ</sequence>